<sequence length="269" mass="31020">MITHSLNIYFCGREACSPAHSFGPATRSHYLMHLILKGEGSFHVADHTYHLKANDAFLIKPDESTYYIANSKNPWEYSWVAFGGNDAGAILKSCGLMEEDPVFYGSKMLLNQRKSQNVHLLFESMMSLQDNYDNPNGSSFLSLAYLYQIFGYIQMCIGQKKEGYMGDYLQMACEYIEQNYSYQIKVQDVARAVGIDRTYLYKLFQGNLRISPQEYIIRYRTKTAENMLLHTNLSVTEIAYSCGFHDSASFCKTFKRHTGFTPVNYRKRR</sequence>
<dbReference type="KEGG" id="bliq:INP51_07755"/>
<feature type="domain" description="HTH araC/xylS-type" evidence="4">
    <location>
        <begin position="170"/>
        <end position="268"/>
    </location>
</feature>
<evidence type="ECO:0000313" key="6">
    <source>
        <dbReference type="Proteomes" id="UP000593601"/>
    </source>
</evidence>
<dbReference type="InterPro" id="IPR020449">
    <property type="entry name" value="Tscrpt_reg_AraC-type_HTH"/>
</dbReference>
<accession>A0A7M2RL58</accession>
<dbReference type="Pfam" id="PF02311">
    <property type="entry name" value="AraC_binding"/>
    <property type="match status" value="1"/>
</dbReference>
<protein>
    <submittedName>
        <fullName evidence="5">AraC family transcriptional regulator</fullName>
    </submittedName>
</protein>
<evidence type="ECO:0000256" key="3">
    <source>
        <dbReference type="ARBA" id="ARBA00023163"/>
    </source>
</evidence>
<dbReference type="EMBL" id="CP063304">
    <property type="protein sequence ID" value="QOV20801.1"/>
    <property type="molecule type" value="Genomic_DNA"/>
</dbReference>
<dbReference type="AlphaFoldDB" id="A0A7M2RL58"/>
<evidence type="ECO:0000256" key="1">
    <source>
        <dbReference type="ARBA" id="ARBA00023015"/>
    </source>
</evidence>
<keyword evidence="3" id="KW-0804">Transcription</keyword>
<organism evidence="5 6">
    <name type="scientific">Blautia liquoris</name>
    <dbReference type="NCBI Taxonomy" id="2779518"/>
    <lineage>
        <taxon>Bacteria</taxon>
        <taxon>Bacillati</taxon>
        <taxon>Bacillota</taxon>
        <taxon>Clostridia</taxon>
        <taxon>Lachnospirales</taxon>
        <taxon>Lachnospiraceae</taxon>
        <taxon>Blautia</taxon>
    </lineage>
</organism>
<gene>
    <name evidence="5" type="ORF">INP51_07755</name>
</gene>
<proteinExistence type="predicted"/>
<evidence type="ECO:0000313" key="5">
    <source>
        <dbReference type="EMBL" id="QOV20801.1"/>
    </source>
</evidence>
<dbReference type="PRINTS" id="PR00032">
    <property type="entry name" value="HTHARAC"/>
</dbReference>
<dbReference type="InterPro" id="IPR009057">
    <property type="entry name" value="Homeodomain-like_sf"/>
</dbReference>
<dbReference type="Pfam" id="PF12833">
    <property type="entry name" value="HTH_18"/>
    <property type="match status" value="1"/>
</dbReference>
<dbReference type="CDD" id="cd06986">
    <property type="entry name" value="cupin_MmsR-like_N"/>
    <property type="match status" value="1"/>
</dbReference>
<dbReference type="SUPFAM" id="SSF46689">
    <property type="entry name" value="Homeodomain-like"/>
    <property type="match status" value="2"/>
</dbReference>
<keyword evidence="1" id="KW-0805">Transcription regulation</keyword>
<dbReference type="PANTHER" id="PTHR43280">
    <property type="entry name" value="ARAC-FAMILY TRANSCRIPTIONAL REGULATOR"/>
    <property type="match status" value="1"/>
</dbReference>
<dbReference type="RefSeq" id="WP_193737115.1">
    <property type="nucleotide sequence ID" value="NZ_CP063304.1"/>
</dbReference>
<dbReference type="Proteomes" id="UP000593601">
    <property type="component" value="Chromosome"/>
</dbReference>
<dbReference type="PROSITE" id="PS01124">
    <property type="entry name" value="HTH_ARAC_FAMILY_2"/>
    <property type="match status" value="1"/>
</dbReference>
<dbReference type="GO" id="GO:0003700">
    <property type="term" value="F:DNA-binding transcription factor activity"/>
    <property type="evidence" value="ECO:0007669"/>
    <property type="project" value="InterPro"/>
</dbReference>
<reference evidence="5 6" key="1">
    <citation type="submission" date="2020-10" db="EMBL/GenBank/DDBJ databases">
        <title>Blautia liquoris sp.nov., isolated from the mud in a fermentation cellar used for the production of Chinese strong-flavoured liquor.</title>
        <authorList>
            <person name="Lu L."/>
        </authorList>
    </citation>
    <scope>NUCLEOTIDE SEQUENCE [LARGE SCALE GENOMIC DNA]</scope>
    <source>
        <strain evidence="5 6">LZLJ-3</strain>
    </source>
</reference>
<dbReference type="SMART" id="SM00342">
    <property type="entry name" value="HTH_ARAC"/>
    <property type="match status" value="1"/>
</dbReference>
<dbReference type="PANTHER" id="PTHR43280:SF28">
    <property type="entry name" value="HTH-TYPE TRANSCRIPTIONAL ACTIVATOR RHAS"/>
    <property type="match status" value="1"/>
</dbReference>
<dbReference type="SUPFAM" id="SSF51215">
    <property type="entry name" value="Regulatory protein AraC"/>
    <property type="match status" value="1"/>
</dbReference>
<keyword evidence="6" id="KW-1185">Reference proteome</keyword>
<name>A0A7M2RL58_9FIRM</name>
<dbReference type="InterPro" id="IPR037923">
    <property type="entry name" value="HTH-like"/>
</dbReference>
<dbReference type="InterPro" id="IPR003313">
    <property type="entry name" value="AraC-bd"/>
</dbReference>
<evidence type="ECO:0000259" key="4">
    <source>
        <dbReference type="PROSITE" id="PS01124"/>
    </source>
</evidence>
<dbReference type="InterPro" id="IPR018060">
    <property type="entry name" value="HTH_AraC"/>
</dbReference>
<dbReference type="Gene3D" id="2.60.120.280">
    <property type="entry name" value="Regulatory protein AraC"/>
    <property type="match status" value="1"/>
</dbReference>
<evidence type="ECO:0000256" key="2">
    <source>
        <dbReference type="ARBA" id="ARBA00023125"/>
    </source>
</evidence>
<dbReference type="GO" id="GO:0043565">
    <property type="term" value="F:sequence-specific DNA binding"/>
    <property type="evidence" value="ECO:0007669"/>
    <property type="project" value="InterPro"/>
</dbReference>
<dbReference type="Gene3D" id="1.10.10.60">
    <property type="entry name" value="Homeodomain-like"/>
    <property type="match status" value="2"/>
</dbReference>
<keyword evidence="2" id="KW-0238">DNA-binding</keyword>